<reference evidence="1 2" key="1">
    <citation type="submission" date="2021-02" db="EMBL/GenBank/DDBJ databases">
        <title>Streptomyces spirodelae sp. nov., isolated from duckweed.</title>
        <authorList>
            <person name="Saimee Y."/>
            <person name="Duangmal K."/>
        </authorList>
    </citation>
    <scope>NUCLEOTIDE SEQUENCE [LARGE SCALE GENOMIC DNA]</scope>
    <source>
        <strain evidence="1 2">DW4-2</strain>
    </source>
</reference>
<accession>A0ABS3WWP3</accession>
<dbReference type="Gene3D" id="3.40.50.720">
    <property type="entry name" value="NAD(P)-binding Rossmann-like Domain"/>
    <property type="match status" value="1"/>
</dbReference>
<comment type="caution">
    <text evidence="1">The sequence shown here is derived from an EMBL/GenBank/DDBJ whole genome shotgun (WGS) entry which is preliminary data.</text>
</comment>
<dbReference type="SUPFAM" id="SSF51735">
    <property type="entry name" value="NAD(P)-binding Rossmann-fold domains"/>
    <property type="match status" value="1"/>
</dbReference>
<dbReference type="Gene3D" id="3.30.1780.10">
    <property type="entry name" value="ornithine cyclodeaminase, domain 1"/>
    <property type="match status" value="1"/>
</dbReference>
<dbReference type="PANTHER" id="PTHR13812">
    <property type="entry name" value="KETIMINE REDUCTASE MU-CRYSTALLIN"/>
    <property type="match status" value="1"/>
</dbReference>
<gene>
    <name evidence="1" type="ORF">JW592_18990</name>
</gene>
<dbReference type="PANTHER" id="PTHR13812:SF19">
    <property type="entry name" value="KETIMINE REDUCTASE MU-CRYSTALLIN"/>
    <property type="match status" value="1"/>
</dbReference>
<protein>
    <submittedName>
        <fullName evidence="1">Ornithine cyclodeaminase family protein</fullName>
    </submittedName>
</protein>
<proteinExistence type="predicted"/>
<dbReference type="Pfam" id="PF02423">
    <property type="entry name" value="OCD_Mu_crystall"/>
    <property type="match status" value="1"/>
</dbReference>
<organism evidence="1 2">
    <name type="scientific">Streptomyces spirodelae</name>
    <dbReference type="NCBI Taxonomy" id="2812904"/>
    <lineage>
        <taxon>Bacteria</taxon>
        <taxon>Bacillati</taxon>
        <taxon>Actinomycetota</taxon>
        <taxon>Actinomycetes</taxon>
        <taxon>Kitasatosporales</taxon>
        <taxon>Streptomycetaceae</taxon>
        <taxon>Streptomyces</taxon>
    </lineage>
</organism>
<sequence>MSTSPQLGKEFRYLSAEEVISLGISREDVLETVRRALVEHGRARYEMPAKVGVHPYPEVFFHAMPAYLPGLGAVGMKWIECYPNNPEKFALPQTTGLQVMNDVESGVPISLFDSAWLTAHRTPAVTVLAAQALHPGARTFGMFGCGIQGREHVRYADTLLTDLESITVYDTREEAADRLIAELQPQVEVKLVKGTSVEAVVKENEILSSATVILREPQSIAKDEWVSAGQTILPCDLNTFWDPATCARGTYIVDSADEHELFAEMGYFPGGLPDIAAETGQVLAGVRPGRTSADEIVVNSNIGMAVCDIAMGKLIHERAIDRGVGTLLPL</sequence>
<dbReference type="RefSeq" id="WP_209266338.1">
    <property type="nucleotide sequence ID" value="NZ_JAFFZN010000017.1"/>
</dbReference>
<name>A0ABS3WWP3_9ACTN</name>
<dbReference type="InterPro" id="IPR023401">
    <property type="entry name" value="ODC_N"/>
</dbReference>
<dbReference type="InterPro" id="IPR003462">
    <property type="entry name" value="ODC_Mu_crystall"/>
</dbReference>
<evidence type="ECO:0000313" key="1">
    <source>
        <dbReference type="EMBL" id="MBO8187531.1"/>
    </source>
</evidence>
<evidence type="ECO:0000313" key="2">
    <source>
        <dbReference type="Proteomes" id="UP001518976"/>
    </source>
</evidence>
<dbReference type="EMBL" id="JAFFZN010000017">
    <property type="protein sequence ID" value="MBO8187531.1"/>
    <property type="molecule type" value="Genomic_DNA"/>
</dbReference>
<keyword evidence="2" id="KW-1185">Reference proteome</keyword>
<dbReference type="InterPro" id="IPR036291">
    <property type="entry name" value="NAD(P)-bd_dom_sf"/>
</dbReference>
<dbReference type="PIRSF" id="PIRSF001439">
    <property type="entry name" value="CryM"/>
    <property type="match status" value="1"/>
</dbReference>
<dbReference type="Proteomes" id="UP001518976">
    <property type="component" value="Unassembled WGS sequence"/>
</dbReference>